<keyword evidence="10 12" id="KW-0472">Membrane</keyword>
<keyword evidence="6 11" id="KW-0378">Hydrolase</keyword>
<sequence>MTLRAERSAQGCEADALERALRRQARRSQALLVLSALLSCLLVAAAALVIVIDPLDEPLLRAAASAFFFPFAAVILHRYKAAADRMHLAPITRNQLPEVHRILEELCREAGLSRTPRLFLTKDPSIDPCTMTPGLRPHLVLGTDFLAGCRENGTPEALRFMLAHQVGHMVLNHHTRRWLWLSTAILGTPVLRGVFIRLLEFNADLWAARAVPEGAERALALCAVGKDNYPYLHGAEQAEHWETRRDVLGQVAYLSATQVSAAERVSQLHRHGLRLRTSLH</sequence>
<evidence type="ECO:0000256" key="7">
    <source>
        <dbReference type="ARBA" id="ARBA00022833"/>
    </source>
</evidence>
<dbReference type="RefSeq" id="WP_223911420.1">
    <property type="nucleotide sequence ID" value="NZ_AP025017.1"/>
</dbReference>
<feature type="transmembrane region" description="Helical" evidence="12">
    <location>
        <begin position="58"/>
        <end position="76"/>
    </location>
</feature>
<keyword evidence="4 12" id="KW-0812">Transmembrane</keyword>
<evidence type="ECO:0000256" key="1">
    <source>
        <dbReference type="ARBA" id="ARBA00004651"/>
    </source>
</evidence>
<keyword evidence="5" id="KW-0479">Metal-binding</keyword>
<keyword evidence="7 11" id="KW-0862">Zinc</keyword>
<feature type="domain" description="Peptidase M48" evidence="13">
    <location>
        <begin position="97"/>
        <end position="179"/>
    </location>
</feature>
<dbReference type="Gene3D" id="3.30.2010.10">
    <property type="entry name" value="Metalloproteases ('zincins'), catalytic domain"/>
    <property type="match status" value="1"/>
</dbReference>
<keyword evidence="9 11" id="KW-0482">Metalloprotease</keyword>
<evidence type="ECO:0000256" key="6">
    <source>
        <dbReference type="ARBA" id="ARBA00022801"/>
    </source>
</evidence>
<evidence type="ECO:0000256" key="8">
    <source>
        <dbReference type="ARBA" id="ARBA00022989"/>
    </source>
</evidence>
<name>A0ABM7U958_9ACTO</name>
<protein>
    <recommendedName>
        <fullName evidence="13">Peptidase M48 domain-containing protein</fullName>
    </recommendedName>
</protein>
<dbReference type="EMBL" id="AP025017">
    <property type="protein sequence ID" value="BDA63970.1"/>
    <property type="molecule type" value="Genomic_DNA"/>
</dbReference>
<evidence type="ECO:0000256" key="3">
    <source>
        <dbReference type="ARBA" id="ARBA00022670"/>
    </source>
</evidence>
<evidence type="ECO:0000256" key="10">
    <source>
        <dbReference type="ARBA" id="ARBA00023136"/>
    </source>
</evidence>
<dbReference type="PANTHER" id="PTHR43221">
    <property type="entry name" value="PROTEASE HTPX"/>
    <property type="match status" value="1"/>
</dbReference>
<keyword evidence="3 11" id="KW-0645">Protease</keyword>
<keyword evidence="2" id="KW-1003">Cell membrane</keyword>
<dbReference type="InterPro" id="IPR001915">
    <property type="entry name" value="Peptidase_M48"/>
</dbReference>
<evidence type="ECO:0000256" key="4">
    <source>
        <dbReference type="ARBA" id="ARBA00022692"/>
    </source>
</evidence>
<reference evidence="14 15" key="1">
    <citation type="submission" date="2021-08" db="EMBL/GenBank/DDBJ databases">
        <title>Whole genome sequence of novel Actinomyces species strain MAS-1.</title>
        <authorList>
            <person name="Saito M."/>
            <person name="Kuwahara N."/>
            <person name="Takizawa T."/>
            <person name="Gotouda H."/>
            <person name="Ochiai T."/>
        </authorList>
    </citation>
    <scope>NUCLEOTIDE SEQUENCE [LARGE SCALE GENOMIC DNA]</scope>
    <source>
        <strain evidence="14 15">MAS-1</strain>
    </source>
</reference>
<comment type="similarity">
    <text evidence="11">Belongs to the peptidase M48 family.</text>
</comment>
<evidence type="ECO:0000259" key="13">
    <source>
        <dbReference type="Pfam" id="PF01435"/>
    </source>
</evidence>
<comment type="cofactor">
    <cofactor evidence="11">
        <name>Zn(2+)</name>
        <dbReference type="ChEBI" id="CHEBI:29105"/>
    </cofactor>
    <text evidence="11">Binds 1 zinc ion per subunit.</text>
</comment>
<evidence type="ECO:0000256" key="2">
    <source>
        <dbReference type="ARBA" id="ARBA00022475"/>
    </source>
</evidence>
<keyword evidence="15" id="KW-1185">Reference proteome</keyword>
<evidence type="ECO:0000256" key="9">
    <source>
        <dbReference type="ARBA" id="ARBA00023049"/>
    </source>
</evidence>
<organism evidence="14 15">
    <name type="scientific">Actinomyces capricornis</name>
    <dbReference type="NCBI Taxonomy" id="2755559"/>
    <lineage>
        <taxon>Bacteria</taxon>
        <taxon>Bacillati</taxon>
        <taxon>Actinomycetota</taxon>
        <taxon>Actinomycetes</taxon>
        <taxon>Actinomycetales</taxon>
        <taxon>Actinomycetaceae</taxon>
        <taxon>Actinomyces</taxon>
    </lineage>
</organism>
<feature type="transmembrane region" description="Helical" evidence="12">
    <location>
        <begin position="31"/>
        <end position="52"/>
    </location>
</feature>
<dbReference type="InterPro" id="IPR050083">
    <property type="entry name" value="HtpX_protease"/>
</dbReference>
<proteinExistence type="inferred from homology"/>
<evidence type="ECO:0000256" key="11">
    <source>
        <dbReference type="RuleBase" id="RU003983"/>
    </source>
</evidence>
<evidence type="ECO:0000313" key="14">
    <source>
        <dbReference type="EMBL" id="BDA63970.1"/>
    </source>
</evidence>
<dbReference type="Proteomes" id="UP000824496">
    <property type="component" value="Chromosome"/>
</dbReference>
<accession>A0ABM7U958</accession>
<dbReference type="PANTHER" id="PTHR43221:SF1">
    <property type="entry name" value="PROTEASE HTPX"/>
    <property type="match status" value="1"/>
</dbReference>
<gene>
    <name evidence="14" type="ORF">MANAM107_08040</name>
</gene>
<dbReference type="Pfam" id="PF01435">
    <property type="entry name" value="Peptidase_M48"/>
    <property type="match status" value="1"/>
</dbReference>
<evidence type="ECO:0000256" key="5">
    <source>
        <dbReference type="ARBA" id="ARBA00022723"/>
    </source>
</evidence>
<evidence type="ECO:0000313" key="15">
    <source>
        <dbReference type="Proteomes" id="UP000824496"/>
    </source>
</evidence>
<comment type="subcellular location">
    <subcellularLocation>
        <location evidence="1">Cell membrane</location>
        <topology evidence="1">Multi-pass membrane protein</topology>
    </subcellularLocation>
</comment>
<keyword evidence="8 12" id="KW-1133">Transmembrane helix</keyword>
<evidence type="ECO:0000256" key="12">
    <source>
        <dbReference type="SAM" id="Phobius"/>
    </source>
</evidence>